<accession>A0AAW0NKL3</accession>
<reference evidence="3" key="1">
    <citation type="submission" date="2024-04" db="EMBL/GenBank/DDBJ databases">
        <title>Salinicola lusitanus LLJ914,a marine bacterium isolated from the Okinawa Trough.</title>
        <authorList>
            <person name="Li J."/>
        </authorList>
    </citation>
    <scope>NUCLEOTIDE SEQUENCE [LARGE SCALE GENOMIC DNA]</scope>
</reference>
<evidence type="ECO:0000256" key="1">
    <source>
        <dbReference type="SAM" id="MobiDB-lite"/>
    </source>
</evidence>
<gene>
    <name evidence="2" type="ORF">WMY93_018647</name>
</gene>
<evidence type="ECO:0000313" key="3">
    <source>
        <dbReference type="Proteomes" id="UP001460270"/>
    </source>
</evidence>
<keyword evidence="3" id="KW-1185">Reference proteome</keyword>
<name>A0AAW0NKL3_9GOBI</name>
<protein>
    <submittedName>
        <fullName evidence="2">Uncharacterized protein</fullName>
    </submittedName>
</protein>
<feature type="compositionally biased region" description="Polar residues" evidence="1">
    <location>
        <begin position="91"/>
        <end position="106"/>
    </location>
</feature>
<dbReference type="EMBL" id="JBBPFD010000013">
    <property type="protein sequence ID" value="KAK7901878.1"/>
    <property type="molecule type" value="Genomic_DNA"/>
</dbReference>
<evidence type="ECO:0000313" key="2">
    <source>
        <dbReference type="EMBL" id="KAK7901878.1"/>
    </source>
</evidence>
<organism evidence="2 3">
    <name type="scientific">Mugilogobius chulae</name>
    <name type="common">yellowstripe goby</name>
    <dbReference type="NCBI Taxonomy" id="88201"/>
    <lineage>
        <taxon>Eukaryota</taxon>
        <taxon>Metazoa</taxon>
        <taxon>Chordata</taxon>
        <taxon>Craniata</taxon>
        <taxon>Vertebrata</taxon>
        <taxon>Euteleostomi</taxon>
        <taxon>Actinopterygii</taxon>
        <taxon>Neopterygii</taxon>
        <taxon>Teleostei</taxon>
        <taxon>Neoteleostei</taxon>
        <taxon>Acanthomorphata</taxon>
        <taxon>Gobiaria</taxon>
        <taxon>Gobiiformes</taxon>
        <taxon>Gobioidei</taxon>
        <taxon>Gobiidae</taxon>
        <taxon>Gobionellinae</taxon>
        <taxon>Mugilogobius</taxon>
    </lineage>
</organism>
<dbReference type="Proteomes" id="UP001460270">
    <property type="component" value="Unassembled WGS sequence"/>
</dbReference>
<dbReference type="AlphaFoldDB" id="A0AAW0NKL3"/>
<feature type="region of interest" description="Disordered" evidence="1">
    <location>
        <begin position="50"/>
        <end position="204"/>
    </location>
</feature>
<proteinExistence type="predicted"/>
<sequence>MWAECRAVGVNRTEQIHGTYMPQILQPFKPSLREPQHQGRVTRAASIAGHSELQSTAADPTRRSHVLQRPGCLRAVPGGDGVGSEPEFELQASSVSAGPSSLTSPRVLQPPRLHKRVSLPALKPGGAVGHPLLPPPSRGLPCFDTGPQVQAPSECRTPVHQSYRDLPRTQSSPEPLSLSKLREPATAKIPIPAGRSCLPKPKTS</sequence>
<comment type="caution">
    <text evidence="2">The sequence shown here is derived from an EMBL/GenBank/DDBJ whole genome shotgun (WGS) entry which is preliminary data.</text>
</comment>